<accession>S4NUW7</accession>
<evidence type="ECO:0000313" key="2">
    <source>
        <dbReference type="EMBL" id="JAA80844.1"/>
    </source>
</evidence>
<sequence>IFSFVSFVFCLVSLMLVVISKLIFFPTCNLLLVAFEGISWIWSHSSTPPALLLLAFKACISLRLSKVFLTFLVYF</sequence>
<keyword evidence="1" id="KW-0472">Membrane</keyword>
<keyword evidence="1" id="KW-0812">Transmembrane</keyword>
<reference evidence="2" key="1">
    <citation type="journal article" date="2013" name="BMC Genomics">
        <title>Unscrambling butterfly oogenesis.</title>
        <authorList>
            <person name="Carter J.M."/>
            <person name="Baker S.C."/>
            <person name="Pink R."/>
            <person name="Carter D.R."/>
            <person name="Collins A."/>
            <person name="Tomlin J."/>
            <person name="Gibbs M."/>
            <person name="Breuker C.J."/>
        </authorList>
    </citation>
    <scope>NUCLEOTIDE SEQUENCE</scope>
    <source>
        <tissue evidence="2">Ovary</tissue>
    </source>
</reference>
<feature type="transmembrane region" description="Helical" evidence="1">
    <location>
        <begin position="7"/>
        <end position="32"/>
    </location>
</feature>
<dbReference type="EMBL" id="GAIX01011716">
    <property type="protein sequence ID" value="JAA80844.1"/>
    <property type="molecule type" value="Transcribed_RNA"/>
</dbReference>
<proteinExistence type="predicted"/>
<reference evidence="2" key="2">
    <citation type="submission" date="2013-05" db="EMBL/GenBank/DDBJ databases">
        <authorList>
            <person name="Carter J.-M."/>
            <person name="Baker S.C."/>
            <person name="Pink R."/>
            <person name="Carter D.R.F."/>
            <person name="Collins A."/>
            <person name="Tomlin J."/>
            <person name="Gibbs M."/>
            <person name="Breuker C.J."/>
        </authorList>
    </citation>
    <scope>NUCLEOTIDE SEQUENCE</scope>
    <source>
        <tissue evidence="2">Ovary</tissue>
    </source>
</reference>
<dbReference type="AlphaFoldDB" id="S4NUW7"/>
<keyword evidence="1" id="KW-1133">Transmembrane helix</keyword>
<feature type="non-terminal residue" evidence="2">
    <location>
        <position position="75"/>
    </location>
</feature>
<organism evidence="2">
    <name type="scientific">Pararge aegeria</name>
    <name type="common">speckled wood butterfly</name>
    <dbReference type="NCBI Taxonomy" id="116150"/>
    <lineage>
        <taxon>Eukaryota</taxon>
        <taxon>Metazoa</taxon>
        <taxon>Ecdysozoa</taxon>
        <taxon>Arthropoda</taxon>
        <taxon>Hexapoda</taxon>
        <taxon>Insecta</taxon>
        <taxon>Pterygota</taxon>
        <taxon>Neoptera</taxon>
        <taxon>Endopterygota</taxon>
        <taxon>Lepidoptera</taxon>
        <taxon>Glossata</taxon>
        <taxon>Ditrysia</taxon>
        <taxon>Papilionoidea</taxon>
        <taxon>Nymphalidae</taxon>
        <taxon>Satyrinae</taxon>
        <taxon>Satyrini</taxon>
        <taxon>Parargina</taxon>
        <taxon>Pararge</taxon>
    </lineage>
</organism>
<feature type="non-terminal residue" evidence="2">
    <location>
        <position position="1"/>
    </location>
</feature>
<name>S4NUW7_9NEOP</name>
<protein>
    <submittedName>
        <fullName evidence="2">Uncharacterized protein</fullName>
    </submittedName>
</protein>
<evidence type="ECO:0000256" key="1">
    <source>
        <dbReference type="SAM" id="Phobius"/>
    </source>
</evidence>
<feature type="transmembrane region" description="Helical" evidence="1">
    <location>
        <begin position="52"/>
        <end position="74"/>
    </location>
</feature>